<evidence type="ECO:0000256" key="2">
    <source>
        <dbReference type="ARBA" id="ARBA00023163"/>
    </source>
</evidence>
<dbReference type="RefSeq" id="WP_379119218.1">
    <property type="nucleotide sequence ID" value="NZ_JBHMAG010000014.1"/>
</dbReference>
<feature type="domain" description="HTH araC/xylS-type" evidence="3">
    <location>
        <begin position="1"/>
        <end position="58"/>
    </location>
</feature>
<reference evidence="4 5" key="1">
    <citation type="submission" date="2024-09" db="EMBL/GenBank/DDBJ databases">
        <authorList>
            <person name="Sun Q."/>
            <person name="Mori K."/>
        </authorList>
    </citation>
    <scope>NUCLEOTIDE SEQUENCE [LARGE SCALE GENOMIC DNA]</scope>
    <source>
        <strain evidence="4 5">JCM 12520</strain>
    </source>
</reference>
<protein>
    <submittedName>
        <fullName evidence="4">Helix-turn-helix domain-containing protein</fullName>
    </submittedName>
</protein>
<proteinExistence type="predicted"/>
<accession>A0ABV5W0I2</accession>
<keyword evidence="2" id="KW-0804">Transcription</keyword>
<dbReference type="InterPro" id="IPR018060">
    <property type="entry name" value="HTH_AraC"/>
</dbReference>
<sequence>MSPVIFLMNLRMEQAKLLLHKPLTIKQIASSVGFNDPLYFSSAVQKKGTAFPLLNTARIATICYTIEMFSSSVSNDARL</sequence>
<dbReference type="Gene3D" id="1.10.10.60">
    <property type="entry name" value="Homeodomain-like"/>
    <property type="match status" value="1"/>
</dbReference>
<dbReference type="Pfam" id="PF12833">
    <property type="entry name" value="HTH_18"/>
    <property type="match status" value="1"/>
</dbReference>
<keyword evidence="5" id="KW-1185">Reference proteome</keyword>
<organism evidence="4 5">
    <name type="scientific">Paenibacillus hodogayensis</name>
    <dbReference type="NCBI Taxonomy" id="279208"/>
    <lineage>
        <taxon>Bacteria</taxon>
        <taxon>Bacillati</taxon>
        <taxon>Bacillota</taxon>
        <taxon>Bacilli</taxon>
        <taxon>Bacillales</taxon>
        <taxon>Paenibacillaceae</taxon>
        <taxon>Paenibacillus</taxon>
    </lineage>
</organism>
<evidence type="ECO:0000313" key="4">
    <source>
        <dbReference type="EMBL" id="MFB9754062.1"/>
    </source>
</evidence>
<evidence type="ECO:0000313" key="5">
    <source>
        <dbReference type="Proteomes" id="UP001589619"/>
    </source>
</evidence>
<keyword evidence="1" id="KW-0805">Transcription regulation</keyword>
<gene>
    <name evidence="4" type="ORF">ACFFNY_21045</name>
</gene>
<comment type="caution">
    <text evidence="4">The sequence shown here is derived from an EMBL/GenBank/DDBJ whole genome shotgun (WGS) entry which is preliminary data.</text>
</comment>
<dbReference type="Proteomes" id="UP001589619">
    <property type="component" value="Unassembled WGS sequence"/>
</dbReference>
<dbReference type="InterPro" id="IPR009057">
    <property type="entry name" value="Homeodomain-like_sf"/>
</dbReference>
<dbReference type="EMBL" id="JBHMAG010000014">
    <property type="protein sequence ID" value="MFB9754062.1"/>
    <property type="molecule type" value="Genomic_DNA"/>
</dbReference>
<name>A0ABV5W0I2_9BACL</name>
<evidence type="ECO:0000259" key="3">
    <source>
        <dbReference type="PROSITE" id="PS01124"/>
    </source>
</evidence>
<dbReference type="PROSITE" id="PS01124">
    <property type="entry name" value="HTH_ARAC_FAMILY_2"/>
    <property type="match status" value="1"/>
</dbReference>
<dbReference type="SUPFAM" id="SSF46689">
    <property type="entry name" value="Homeodomain-like"/>
    <property type="match status" value="1"/>
</dbReference>
<evidence type="ECO:0000256" key="1">
    <source>
        <dbReference type="ARBA" id="ARBA00023015"/>
    </source>
</evidence>